<evidence type="ECO:0000313" key="1">
    <source>
        <dbReference type="EMBL" id="NHZ64328.1"/>
    </source>
</evidence>
<proteinExistence type="predicted"/>
<organism evidence="1 2">
    <name type="scientific">Massilia genomosp. 1</name>
    <dbReference type="NCBI Taxonomy" id="2609280"/>
    <lineage>
        <taxon>Bacteria</taxon>
        <taxon>Pseudomonadati</taxon>
        <taxon>Pseudomonadota</taxon>
        <taxon>Betaproteobacteria</taxon>
        <taxon>Burkholderiales</taxon>
        <taxon>Oxalobacteraceae</taxon>
        <taxon>Telluria group</taxon>
        <taxon>Massilia</taxon>
    </lineage>
</organism>
<dbReference type="PROSITE" id="PS51257">
    <property type="entry name" value="PROKAR_LIPOPROTEIN"/>
    <property type="match status" value="1"/>
</dbReference>
<sequence>MLNKASSAPVEALFEPGTSATATLTSVAGSGCEIEIAARTYRASVSPHLLHLIVGQQVAALFAGDAGWLVYAAWPAPGHSSAPLRFDEATGTLCIDAARLTLAALASIELRCGDALLRLSLDGRVHLEGMEIVSAAVGSNRIEGASIDLN</sequence>
<keyword evidence="2" id="KW-1185">Reference proteome</keyword>
<comment type="caution">
    <text evidence="1">The sequence shown here is derived from an EMBL/GenBank/DDBJ whole genome shotgun (WGS) entry which is preliminary data.</text>
</comment>
<dbReference type="Proteomes" id="UP000610594">
    <property type="component" value="Unassembled WGS sequence"/>
</dbReference>
<protein>
    <recommendedName>
        <fullName evidence="3">Gp5/Type VI secretion system Vgr protein OB-fold domain-containing protein</fullName>
    </recommendedName>
</protein>
<gene>
    <name evidence="1" type="ORF">F1735_18815</name>
</gene>
<dbReference type="RefSeq" id="WP_167238372.1">
    <property type="nucleotide sequence ID" value="NZ_WHJF01000051.1"/>
</dbReference>
<reference evidence="1 2" key="1">
    <citation type="submission" date="2019-10" db="EMBL/GenBank/DDBJ databases">
        <title>Taxonomy of Antarctic Massilia spp.: description of Massilia rubra sp. nov., Massilia aquatica sp. nov., Massilia mucilaginosa sp. nov., Massilia frigida sp. nov. isolated from streams, lakes and regoliths.</title>
        <authorList>
            <person name="Holochova P."/>
            <person name="Sedlacek I."/>
            <person name="Kralova S."/>
            <person name="Maslanova I."/>
            <person name="Busse H.-J."/>
            <person name="Stankova E."/>
            <person name="Vrbovska V."/>
            <person name="Kovarovic V."/>
            <person name="Bartak M."/>
            <person name="Svec P."/>
            <person name="Pantucek R."/>
        </authorList>
    </citation>
    <scope>NUCLEOTIDE SEQUENCE [LARGE SCALE GENOMIC DNA]</scope>
    <source>
        <strain evidence="1 2">CCM 8694</strain>
    </source>
</reference>
<evidence type="ECO:0000313" key="2">
    <source>
        <dbReference type="Proteomes" id="UP000610594"/>
    </source>
</evidence>
<name>A0ABX0MNI1_9BURK</name>
<accession>A0ABX0MNI1</accession>
<dbReference type="EMBL" id="WHJF01000051">
    <property type="protein sequence ID" value="NHZ64328.1"/>
    <property type="molecule type" value="Genomic_DNA"/>
</dbReference>
<evidence type="ECO:0008006" key="3">
    <source>
        <dbReference type="Google" id="ProtNLM"/>
    </source>
</evidence>